<organism evidence="1 2">
    <name type="scientific">Rhizophagus irregularis</name>
    <dbReference type="NCBI Taxonomy" id="588596"/>
    <lineage>
        <taxon>Eukaryota</taxon>
        <taxon>Fungi</taxon>
        <taxon>Fungi incertae sedis</taxon>
        <taxon>Mucoromycota</taxon>
        <taxon>Glomeromycotina</taxon>
        <taxon>Glomeromycetes</taxon>
        <taxon>Glomerales</taxon>
        <taxon>Glomeraceae</taxon>
        <taxon>Rhizophagus</taxon>
    </lineage>
</organism>
<dbReference type="Proteomes" id="UP000232688">
    <property type="component" value="Unassembled WGS sequence"/>
</dbReference>
<dbReference type="VEuPathDB" id="FungiDB:RhiirA1_469808"/>
<proteinExistence type="predicted"/>
<protein>
    <submittedName>
        <fullName evidence="1">Uncharacterized protein</fullName>
    </submittedName>
</protein>
<dbReference type="OrthoDB" id="2365526at2759"/>
<reference evidence="1 2" key="1">
    <citation type="submission" date="2017-10" db="EMBL/GenBank/DDBJ databases">
        <title>Extensive intraspecific genome diversity in a model arbuscular mycorrhizal fungus.</title>
        <authorList>
            <person name="Chen E.C.H."/>
            <person name="Morin E."/>
            <person name="Baudet D."/>
            <person name="Noel J."/>
            <person name="Ndikumana S."/>
            <person name="Charron P."/>
            <person name="St-Onge C."/>
            <person name="Giorgi J."/>
            <person name="Grigoriev I.V."/>
            <person name="Roux C."/>
            <person name="Martin F.M."/>
            <person name="Corradi N."/>
        </authorList>
    </citation>
    <scope>NUCLEOTIDE SEQUENCE [LARGE SCALE GENOMIC DNA]</scope>
    <source>
        <strain evidence="1 2">A1</strain>
    </source>
</reference>
<sequence>MNRWNVALSIIITTNEMFNPDDIEIFADKKISEGLGFLHMVKKWVQETSSVVSNSKGKRRREDDNGINGIIEWIVDGKWIGNRSD</sequence>
<name>A0A2I1F3Z9_9GLOM</name>
<gene>
    <name evidence="1" type="ORF">RhiirA1_469808</name>
</gene>
<evidence type="ECO:0000313" key="2">
    <source>
        <dbReference type="Proteomes" id="UP000232688"/>
    </source>
</evidence>
<accession>A0A2I1F3Z9</accession>
<dbReference type="VEuPathDB" id="FungiDB:FUN_023581"/>
<dbReference type="AlphaFoldDB" id="A0A2I1F3Z9"/>
<dbReference type="EMBL" id="LLXH01001383">
    <property type="protein sequence ID" value="PKC59197.1"/>
    <property type="molecule type" value="Genomic_DNA"/>
</dbReference>
<evidence type="ECO:0000313" key="1">
    <source>
        <dbReference type="EMBL" id="PKC59197.1"/>
    </source>
</evidence>
<comment type="caution">
    <text evidence="1">The sequence shown here is derived from an EMBL/GenBank/DDBJ whole genome shotgun (WGS) entry which is preliminary data.</text>
</comment>
<reference evidence="1 2" key="2">
    <citation type="submission" date="2017-10" db="EMBL/GenBank/DDBJ databases">
        <title>Genome analyses suggest a sexual origin of heterokaryosis in a supposedly ancient asexual fungus.</title>
        <authorList>
            <person name="Corradi N."/>
            <person name="Sedzielewska K."/>
            <person name="Noel J."/>
            <person name="Charron P."/>
            <person name="Farinelli L."/>
            <person name="Marton T."/>
            <person name="Kruger M."/>
            <person name="Pelin A."/>
            <person name="Brachmann A."/>
            <person name="Corradi N."/>
        </authorList>
    </citation>
    <scope>NUCLEOTIDE SEQUENCE [LARGE SCALE GENOMIC DNA]</scope>
    <source>
        <strain evidence="1 2">A1</strain>
    </source>
</reference>